<organism evidence="1 2">
    <name type="scientific">Characodon lateralis</name>
    <dbReference type="NCBI Taxonomy" id="208331"/>
    <lineage>
        <taxon>Eukaryota</taxon>
        <taxon>Metazoa</taxon>
        <taxon>Chordata</taxon>
        <taxon>Craniata</taxon>
        <taxon>Vertebrata</taxon>
        <taxon>Euteleostomi</taxon>
        <taxon>Actinopterygii</taxon>
        <taxon>Neopterygii</taxon>
        <taxon>Teleostei</taxon>
        <taxon>Neoteleostei</taxon>
        <taxon>Acanthomorphata</taxon>
        <taxon>Ovalentaria</taxon>
        <taxon>Atherinomorphae</taxon>
        <taxon>Cyprinodontiformes</taxon>
        <taxon>Goodeidae</taxon>
        <taxon>Characodon</taxon>
    </lineage>
</organism>
<evidence type="ECO:0000313" key="1">
    <source>
        <dbReference type="EMBL" id="MED6281122.1"/>
    </source>
</evidence>
<dbReference type="Proteomes" id="UP001352852">
    <property type="component" value="Unassembled WGS sequence"/>
</dbReference>
<sequence length="79" mass="8458">MLGRKRPGSTQISLVVDRLTADSQSAGLHSGAVRQHLMCGEGGRGHETVITVSILLLKKDPTVIPSLAHSRGDEEDRDV</sequence>
<protein>
    <submittedName>
        <fullName evidence="1">Uncharacterized protein</fullName>
    </submittedName>
</protein>
<evidence type="ECO:0000313" key="2">
    <source>
        <dbReference type="Proteomes" id="UP001352852"/>
    </source>
</evidence>
<proteinExistence type="predicted"/>
<name>A0ABU7E1S1_9TELE</name>
<accession>A0ABU7E1S1</accession>
<dbReference type="EMBL" id="JAHUTJ010042534">
    <property type="protein sequence ID" value="MED6281122.1"/>
    <property type="molecule type" value="Genomic_DNA"/>
</dbReference>
<gene>
    <name evidence="1" type="ORF">CHARACLAT_017991</name>
</gene>
<reference evidence="1 2" key="1">
    <citation type="submission" date="2021-06" db="EMBL/GenBank/DDBJ databases">
        <authorList>
            <person name="Palmer J.M."/>
        </authorList>
    </citation>
    <scope>NUCLEOTIDE SEQUENCE [LARGE SCALE GENOMIC DNA]</scope>
    <source>
        <strain evidence="1 2">CL_MEX2019</strain>
        <tissue evidence="1">Muscle</tissue>
    </source>
</reference>
<keyword evidence="2" id="KW-1185">Reference proteome</keyword>
<comment type="caution">
    <text evidence="1">The sequence shown here is derived from an EMBL/GenBank/DDBJ whole genome shotgun (WGS) entry which is preliminary data.</text>
</comment>